<dbReference type="CDD" id="cd16443">
    <property type="entry name" value="LplA"/>
    <property type="match status" value="1"/>
</dbReference>
<keyword evidence="2" id="KW-0808">Transferase</keyword>
<sequence>MVEEWRFIRSGHGAPAYNMAVDEAILTAHSEGKVPPTVRFYGWSPATLSIGYFQKAKDEVDFAAVERAGLGFVRRATGGRAVLHDQELTYSIIVSEDYPGIPGSVTEAYRVLSHGLLLGFRRLGLEADMVQLASEDDQQKYASMGSAACFDSPSWYELVVEGRKVAGSAQTRAKGVVLQHGSILLDLDADALFDLLLFSSDKVKDRMKQQFLRKAVAINDLMRDAGRDAVGLEAVDEAFAAGIAEGLGIRLVEGELTLYERELAQQLVKEKYDNREWNLRR</sequence>
<evidence type="ECO:0000259" key="1">
    <source>
        <dbReference type="PROSITE" id="PS51733"/>
    </source>
</evidence>
<dbReference type="Pfam" id="PF21948">
    <property type="entry name" value="LplA-B_cat"/>
    <property type="match status" value="1"/>
</dbReference>
<dbReference type="GO" id="GO:0016740">
    <property type="term" value="F:transferase activity"/>
    <property type="evidence" value="ECO:0007669"/>
    <property type="project" value="UniProtKB-KW"/>
</dbReference>
<protein>
    <submittedName>
        <fullName evidence="2">Octanoyltransferase</fullName>
    </submittedName>
</protein>
<dbReference type="GO" id="GO:0009249">
    <property type="term" value="P:protein lipoylation"/>
    <property type="evidence" value="ECO:0007669"/>
    <property type="project" value="UniProtKB-ARBA"/>
</dbReference>
<dbReference type="SUPFAM" id="SSF55681">
    <property type="entry name" value="Class II aaRS and biotin synthetases"/>
    <property type="match status" value="1"/>
</dbReference>
<dbReference type="AlphaFoldDB" id="A0A7X2ZEA3"/>
<keyword evidence="3" id="KW-1185">Reference proteome</keyword>
<proteinExistence type="predicted"/>
<feature type="domain" description="BPL/LPL catalytic" evidence="1">
    <location>
        <begin position="32"/>
        <end position="251"/>
    </location>
</feature>
<evidence type="ECO:0000313" key="3">
    <source>
        <dbReference type="Proteomes" id="UP000450917"/>
    </source>
</evidence>
<comment type="caution">
    <text evidence="2">The sequence shown here is derived from an EMBL/GenBank/DDBJ whole genome shotgun (WGS) entry which is preliminary data.</text>
</comment>
<dbReference type="PANTHER" id="PTHR43679:SF2">
    <property type="entry name" value="OCTANOYL-[GCVH]:PROTEIN N-OCTANOYLTRANSFERASE"/>
    <property type="match status" value="1"/>
</dbReference>
<evidence type="ECO:0000313" key="2">
    <source>
        <dbReference type="EMBL" id="MUG73333.1"/>
    </source>
</evidence>
<name>A0A7X2ZEA3_9BACL</name>
<dbReference type="InterPro" id="IPR045864">
    <property type="entry name" value="aa-tRNA-synth_II/BPL/LPL"/>
</dbReference>
<organism evidence="2 3">
    <name type="scientific">Paenibacillus validus</name>
    <dbReference type="NCBI Taxonomy" id="44253"/>
    <lineage>
        <taxon>Bacteria</taxon>
        <taxon>Bacillati</taxon>
        <taxon>Bacillota</taxon>
        <taxon>Bacilli</taxon>
        <taxon>Bacillales</taxon>
        <taxon>Paenibacillaceae</taxon>
        <taxon>Paenibacillus</taxon>
    </lineage>
</organism>
<accession>A0A7X2ZEA3</accession>
<dbReference type="GO" id="GO:0140096">
    <property type="term" value="F:catalytic activity, acting on a protein"/>
    <property type="evidence" value="ECO:0007669"/>
    <property type="project" value="UniProtKB-ARBA"/>
</dbReference>
<dbReference type="Proteomes" id="UP000450917">
    <property type="component" value="Unassembled WGS sequence"/>
</dbReference>
<dbReference type="InterPro" id="IPR004143">
    <property type="entry name" value="BPL_LPL_catalytic"/>
</dbReference>
<dbReference type="PANTHER" id="PTHR43679">
    <property type="entry name" value="OCTANOYLTRANSFERASE LIPM-RELATED"/>
    <property type="match status" value="1"/>
</dbReference>
<dbReference type="Gene3D" id="3.30.930.10">
    <property type="entry name" value="Bira Bifunctional Protein, Domain 2"/>
    <property type="match status" value="1"/>
</dbReference>
<dbReference type="RefSeq" id="WP_054798160.1">
    <property type="nucleotide sequence ID" value="NZ_JARTHJ010000113.1"/>
</dbReference>
<dbReference type="InterPro" id="IPR050664">
    <property type="entry name" value="Octanoyltrans_LipM/LipL"/>
</dbReference>
<gene>
    <name evidence="2" type="ORF">GNP93_22120</name>
</gene>
<dbReference type="EMBL" id="WNZX01000024">
    <property type="protein sequence ID" value="MUG73333.1"/>
    <property type="molecule type" value="Genomic_DNA"/>
</dbReference>
<dbReference type="PROSITE" id="PS51733">
    <property type="entry name" value="BPL_LPL_CATALYTIC"/>
    <property type="match status" value="1"/>
</dbReference>
<reference evidence="2 3" key="1">
    <citation type="submission" date="2019-11" db="EMBL/GenBank/DDBJ databases">
        <title>Draft genome sequences of five Paenibacillus species of dairy origin.</title>
        <authorList>
            <person name="Olajide A.M."/>
            <person name="Chen S."/>
            <person name="Lapointe G."/>
        </authorList>
    </citation>
    <scope>NUCLEOTIDE SEQUENCE [LARGE SCALE GENOMIC DNA]</scope>
    <source>
        <strain evidence="2 3">2CS3</strain>
    </source>
</reference>